<dbReference type="SUPFAM" id="SSF51905">
    <property type="entry name" value="FAD/NAD(P)-binding domain"/>
    <property type="match status" value="1"/>
</dbReference>
<keyword evidence="4" id="KW-0274">FAD</keyword>
<dbReference type="PRINTS" id="PR00420">
    <property type="entry name" value="RNGMNOXGNASE"/>
</dbReference>
<comment type="similarity">
    <text evidence="2">Belongs to the paxM FAD-dependent monooxygenase family.</text>
</comment>
<dbReference type="SUPFAM" id="SSF57701">
    <property type="entry name" value="Zn2/Cys6 DNA-binding domain"/>
    <property type="match status" value="1"/>
</dbReference>
<accession>A0ABY6U756</accession>
<keyword evidence="3" id="KW-0285">Flavoprotein</keyword>
<dbReference type="Pfam" id="PF01494">
    <property type="entry name" value="FAD_binding_3"/>
    <property type="match status" value="1"/>
</dbReference>
<dbReference type="PROSITE" id="PS50048">
    <property type="entry name" value="ZN2_CY6_FUNGAL_2"/>
    <property type="match status" value="1"/>
</dbReference>
<dbReference type="PROSITE" id="PS00463">
    <property type="entry name" value="ZN2_CY6_FUNGAL_1"/>
    <property type="match status" value="1"/>
</dbReference>
<evidence type="ECO:0000256" key="1">
    <source>
        <dbReference type="ARBA" id="ARBA00001974"/>
    </source>
</evidence>
<keyword evidence="6" id="KW-0503">Monooxygenase</keyword>
<dbReference type="Gene3D" id="3.50.50.60">
    <property type="entry name" value="FAD/NAD(P)-binding domain"/>
    <property type="match status" value="1"/>
</dbReference>
<keyword evidence="5" id="KW-0560">Oxidoreductase</keyword>
<evidence type="ECO:0000259" key="8">
    <source>
        <dbReference type="PROSITE" id="PS50048"/>
    </source>
</evidence>
<evidence type="ECO:0000313" key="10">
    <source>
        <dbReference type="Proteomes" id="UP000766486"/>
    </source>
</evidence>
<dbReference type="Gene3D" id="4.10.240.10">
    <property type="entry name" value="Zn(2)-C6 fungal-type DNA-binding domain"/>
    <property type="match status" value="1"/>
</dbReference>
<proteinExistence type="inferred from homology"/>
<evidence type="ECO:0000256" key="4">
    <source>
        <dbReference type="ARBA" id="ARBA00022827"/>
    </source>
</evidence>
<dbReference type="Pfam" id="PF11951">
    <property type="entry name" value="Fungal_trans_2"/>
    <property type="match status" value="1"/>
</dbReference>
<feature type="domain" description="Zn(2)-C6 fungal-type" evidence="8">
    <location>
        <begin position="567"/>
        <end position="597"/>
    </location>
</feature>
<protein>
    <recommendedName>
        <fullName evidence="8">Zn(2)-C6 fungal-type domain-containing protein</fullName>
    </recommendedName>
</protein>
<dbReference type="InterPro" id="IPR036864">
    <property type="entry name" value="Zn2-C6_fun-type_DNA-bd_sf"/>
</dbReference>
<dbReference type="CDD" id="cd00067">
    <property type="entry name" value="GAL4"/>
    <property type="match status" value="1"/>
</dbReference>
<dbReference type="InterPro" id="IPR021858">
    <property type="entry name" value="Fun_TF"/>
</dbReference>
<dbReference type="InterPro" id="IPR001138">
    <property type="entry name" value="Zn2Cys6_DnaBD"/>
</dbReference>
<dbReference type="Proteomes" id="UP000766486">
    <property type="component" value="Unassembled WGS sequence"/>
</dbReference>
<dbReference type="InterPro" id="IPR036188">
    <property type="entry name" value="FAD/NAD-bd_sf"/>
</dbReference>
<evidence type="ECO:0000256" key="6">
    <source>
        <dbReference type="ARBA" id="ARBA00023033"/>
    </source>
</evidence>
<dbReference type="EMBL" id="CABFNS010000741">
    <property type="protein sequence ID" value="VUC25884.1"/>
    <property type="molecule type" value="Genomic_DNA"/>
</dbReference>
<gene>
    <name evidence="9" type="ORF">CLO192961_LOCUS176491</name>
</gene>
<keyword evidence="10" id="KW-1185">Reference proteome</keyword>
<dbReference type="PANTHER" id="PTHR13789">
    <property type="entry name" value="MONOOXYGENASE"/>
    <property type="match status" value="1"/>
</dbReference>
<dbReference type="PANTHER" id="PTHR13789:SF315">
    <property type="entry name" value="FAD-DEPENDENT MONOOXYGENASE MDPD"/>
    <property type="match status" value="1"/>
</dbReference>
<dbReference type="InterPro" id="IPR050493">
    <property type="entry name" value="FAD-dep_Monooxygenase_BioMet"/>
</dbReference>
<comment type="caution">
    <text evidence="9">The sequence shown here is derived from an EMBL/GenBank/DDBJ whole genome shotgun (WGS) entry which is preliminary data.</text>
</comment>
<sequence>MVLRKDLKDTDLLIPDDKVKLHPPTGLSVLIVGAGVAGLLSALECRRKGHDVRVIERVPSPSTEGDFFTIGSQVIRHFQLYWPKLAEEFDRINYTGWVAYHKITGERVSEPEDPSFVDITYTHPDGTERTVKWHRHNRPKFVAALLDQVKSLGVEVSYGHRVTNYFEDEEAKEAGVVLQDGSRLKADIVIAADGVGTKSHKLVSGHDIRAYPSGFSILRTAFPIELAMEDPDIAARWPLIDGWRPLIEMWLGEGLSFGIQRYQDLIAWHMTHKGANTGYESWSHHIDVNEVLERTAQIPGFPEIANRLIKKTPKDGIVDWELMWRDPRENWSSPHGRVIQVGDSAHTFLPSSGNGATQAMEDAISLATCLQIGGKSNVGLATKIHTKLRFQRTACFQLLGFINHQRQNNTKFAAAEADQAIYKTHIGKWANHDPEAYAYANYGNIVAHLCQGTPFKDTNIPPGSQEIGLERMIAKADLSGSSSMLNRGYHFTTPIYRKQRYIFHQNGELDHQSDQLEASPVTPLSDSPEIISGQGALFLRDYQDRQVLDTMGGPGARSRNGNHCLKGCLTCKKRKVKCDEVHPICSHCVSQRFSCDWPAHGCVEPRSRASKPSPKYLQTRARHTSDGTIVGRRAGLRRRPSLMPALAEPQIRCRNSLMLEPKDRQYLQFFSSTTVFAQYDFGDASCLRYITQELASSNSIIMKMVLAISASEMHRQGPQQGDVDRGLRHYALAMEDLRMGLERVADVRPKIGVEILLLSIFLMLNYEIHYSTSPERIRTHLEGLCALASSNVMFLRREAKYDHPDEEGEAANISMCCQIIVWSIYLDISMTISGASKSLLTELTGSHSPLFDFRRLCANARRTNLLLWKHRYSPQQRMRDATFARPMEFGFQILSARFYIWNWEENGKHCADVENHPSSWLSRLFDLQEFYSDLFIIADVADEIPWKVSTEVVVRLVSFFWATLLFYYRITGDREATEGFRQHAAFKLAHLLFVHSKNIADKRQQVRIAWPVFIAATETTDQIHRDWLLCKLRGCRELTSECRWLCLAAEGMLDR</sequence>
<organism evidence="9 10">
    <name type="scientific">Bionectria ochroleuca</name>
    <name type="common">Gliocladium roseum</name>
    <dbReference type="NCBI Taxonomy" id="29856"/>
    <lineage>
        <taxon>Eukaryota</taxon>
        <taxon>Fungi</taxon>
        <taxon>Dikarya</taxon>
        <taxon>Ascomycota</taxon>
        <taxon>Pezizomycotina</taxon>
        <taxon>Sordariomycetes</taxon>
        <taxon>Hypocreomycetidae</taxon>
        <taxon>Hypocreales</taxon>
        <taxon>Bionectriaceae</taxon>
        <taxon>Clonostachys</taxon>
    </lineage>
</organism>
<evidence type="ECO:0000256" key="5">
    <source>
        <dbReference type="ARBA" id="ARBA00023002"/>
    </source>
</evidence>
<evidence type="ECO:0000256" key="7">
    <source>
        <dbReference type="ARBA" id="ARBA00023242"/>
    </source>
</evidence>
<evidence type="ECO:0000313" key="9">
    <source>
        <dbReference type="EMBL" id="VUC25884.1"/>
    </source>
</evidence>
<name>A0ABY6U756_BIOOC</name>
<dbReference type="Pfam" id="PF00172">
    <property type="entry name" value="Zn_clus"/>
    <property type="match status" value="1"/>
</dbReference>
<keyword evidence="7" id="KW-0539">Nucleus</keyword>
<comment type="cofactor">
    <cofactor evidence="1">
        <name>FAD</name>
        <dbReference type="ChEBI" id="CHEBI:57692"/>
    </cofactor>
</comment>
<evidence type="ECO:0000256" key="3">
    <source>
        <dbReference type="ARBA" id="ARBA00022630"/>
    </source>
</evidence>
<reference evidence="9 10" key="1">
    <citation type="submission" date="2019-06" db="EMBL/GenBank/DDBJ databases">
        <authorList>
            <person name="Broberg M."/>
        </authorList>
    </citation>
    <scope>NUCLEOTIDE SEQUENCE [LARGE SCALE GENOMIC DNA]</scope>
</reference>
<dbReference type="InterPro" id="IPR002938">
    <property type="entry name" value="FAD-bd"/>
</dbReference>
<evidence type="ECO:0000256" key="2">
    <source>
        <dbReference type="ARBA" id="ARBA00007992"/>
    </source>
</evidence>